<name>A0ABN1BZX2_SACER</name>
<gene>
    <name evidence="1" type="ORF">GCM10009533_04730</name>
</gene>
<reference evidence="1 2" key="1">
    <citation type="journal article" date="2019" name="Int. J. Syst. Evol. Microbiol.">
        <title>The Global Catalogue of Microorganisms (GCM) 10K type strain sequencing project: providing services to taxonomists for standard genome sequencing and annotation.</title>
        <authorList>
            <consortium name="The Broad Institute Genomics Platform"/>
            <consortium name="The Broad Institute Genome Sequencing Center for Infectious Disease"/>
            <person name="Wu L."/>
            <person name="Ma J."/>
        </authorList>
    </citation>
    <scope>NUCLEOTIDE SEQUENCE [LARGE SCALE GENOMIC DNA]</scope>
    <source>
        <strain evidence="1 2">JCM 10303</strain>
    </source>
</reference>
<dbReference type="EMBL" id="BAAAGS010000002">
    <property type="protein sequence ID" value="GAA0508981.1"/>
    <property type="molecule type" value="Genomic_DNA"/>
</dbReference>
<organism evidence="1 2">
    <name type="scientific">Saccharopolyspora erythraea</name>
    <name type="common">Streptomyces erythraeus</name>
    <dbReference type="NCBI Taxonomy" id="1836"/>
    <lineage>
        <taxon>Bacteria</taxon>
        <taxon>Bacillati</taxon>
        <taxon>Actinomycetota</taxon>
        <taxon>Actinomycetes</taxon>
        <taxon>Pseudonocardiales</taxon>
        <taxon>Pseudonocardiaceae</taxon>
        <taxon>Saccharopolyspora</taxon>
    </lineage>
</organism>
<keyword evidence="2" id="KW-1185">Reference proteome</keyword>
<proteinExistence type="predicted"/>
<evidence type="ECO:0000313" key="1">
    <source>
        <dbReference type="EMBL" id="GAA0508981.1"/>
    </source>
</evidence>
<evidence type="ECO:0000313" key="2">
    <source>
        <dbReference type="Proteomes" id="UP001500729"/>
    </source>
</evidence>
<evidence type="ECO:0008006" key="3">
    <source>
        <dbReference type="Google" id="ProtNLM"/>
    </source>
</evidence>
<sequence length="55" mass="5908">MSAPEGRAVPFYCPYCGDEDLTPEPEPAGAWKCRSCLRVFKVSLVGLSLGGTEES</sequence>
<comment type="caution">
    <text evidence="1">The sequence shown here is derived from an EMBL/GenBank/DDBJ whole genome shotgun (WGS) entry which is preliminary data.</text>
</comment>
<protein>
    <recommendedName>
        <fullName evidence="3">Insertion element protein</fullName>
    </recommendedName>
</protein>
<accession>A0ABN1BZX2</accession>
<dbReference type="Proteomes" id="UP001500729">
    <property type="component" value="Unassembled WGS sequence"/>
</dbReference>